<keyword evidence="1" id="KW-0812">Transmembrane</keyword>
<dbReference type="EMBL" id="ASPP01008300">
    <property type="protein sequence ID" value="ETO25771.1"/>
    <property type="molecule type" value="Genomic_DNA"/>
</dbReference>
<dbReference type="AlphaFoldDB" id="X6NIF8"/>
<dbReference type="Proteomes" id="UP000023152">
    <property type="component" value="Unassembled WGS sequence"/>
</dbReference>
<proteinExistence type="predicted"/>
<protein>
    <submittedName>
        <fullName evidence="2">Uncharacterized protein</fullName>
    </submittedName>
</protein>
<feature type="transmembrane region" description="Helical" evidence="1">
    <location>
        <begin position="121"/>
        <end position="140"/>
    </location>
</feature>
<keyword evidence="1" id="KW-0472">Membrane</keyword>
<evidence type="ECO:0000313" key="2">
    <source>
        <dbReference type="EMBL" id="ETO25771.1"/>
    </source>
</evidence>
<evidence type="ECO:0000256" key="1">
    <source>
        <dbReference type="SAM" id="Phobius"/>
    </source>
</evidence>
<name>X6NIF8_RETFI</name>
<gene>
    <name evidence="2" type="ORF">RFI_11372</name>
</gene>
<accession>X6NIF8</accession>
<keyword evidence="1" id="KW-1133">Transmembrane helix</keyword>
<evidence type="ECO:0000313" key="3">
    <source>
        <dbReference type="Proteomes" id="UP000023152"/>
    </source>
</evidence>
<keyword evidence="3" id="KW-1185">Reference proteome</keyword>
<reference evidence="2 3" key="1">
    <citation type="journal article" date="2013" name="Curr. Biol.">
        <title>The Genome of the Foraminiferan Reticulomyxa filosa.</title>
        <authorList>
            <person name="Glockner G."/>
            <person name="Hulsmann N."/>
            <person name="Schleicher M."/>
            <person name="Noegel A.A."/>
            <person name="Eichinger L."/>
            <person name="Gallinger C."/>
            <person name="Pawlowski J."/>
            <person name="Sierra R."/>
            <person name="Euteneuer U."/>
            <person name="Pillet L."/>
            <person name="Moustafa A."/>
            <person name="Platzer M."/>
            <person name="Groth M."/>
            <person name="Szafranski K."/>
            <person name="Schliwa M."/>
        </authorList>
    </citation>
    <scope>NUCLEOTIDE SEQUENCE [LARGE SCALE GENOMIC DNA]</scope>
</reference>
<comment type="caution">
    <text evidence="2">The sequence shown here is derived from an EMBL/GenBank/DDBJ whole genome shotgun (WGS) entry which is preliminary data.</text>
</comment>
<organism evidence="2 3">
    <name type="scientific">Reticulomyxa filosa</name>
    <dbReference type="NCBI Taxonomy" id="46433"/>
    <lineage>
        <taxon>Eukaryota</taxon>
        <taxon>Sar</taxon>
        <taxon>Rhizaria</taxon>
        <taxon>Retaria</taxon>
        <taxon>Foraminifera</taxon>
        <taxon>Monothalamids</taxon>
        <taxon>Reticulomyxidae</taxon>
        <taxon>Reticulomyxa</taxon>
    </lineage>
</organism>
<sequence length="141" mass="16582">GFKVTDEFKSKYQEYCREIFERMTLMMEISSVSSTNLDQKLQLSAFVVYLFRIASYQTFTQWEPQTWKTIINCQLNTILKMAQNQLLDQNCLDELVYPLIHVCLSIQLCNINILTVIATTIMRYPCFLFICFVCLFGQLID</sequence>
<feature type="non-terminal residue" evidence="2">
    <location>
        <position position="1"/>
    </location>
</feature>